<evidence type="ECO:0000313" key="2">
    <source>
        <dbReference type="Proteomes" id="UP000018458"/>
    </source>
</evidence>
<name>E8LL21_SUCHY</name>
<sequence length="63" mass="7688">MRMGTPRFLLKPQEFNNLPKDKSFKAPQKELLEKEEILFIIYQPVVNCMFFKQIYYTVNFRLL</sequence>
<dbReference type="Proteomes" id="UP000018458">
    <property type="component" value="Unassembled WGS sequence"/>
</dbReference>
<keyword evidence="2" id="KW-1185">Reference proteome</keyword>
<dbReference type="AlphaFoldDB" id="E8LL21"/>
<gene>
    <name evidence="1" type="ORF">HMPREF9444_01427</name>
</gene>
<comment type="caution">
    <text evidence="1">The sequence shown here is derived from an EMBL/GenBank/DDBJ whole genome shotgun (WGS) entry which is preliminary data.</text>
</comment>
<dbReference type="EMBL" id="AEVO01000082">
    <property type="protein sequence ID" value="EFY06783.1"/>
    <property type="molecule type" value="Genomic_DNA"/>
</dbReference>
<protein>
    <submittedName>
        <fullName evidence="1">Uncharacterized protein</fullName>
    </submittedName>
</protein>
<organism evidence="1 2">
    <name type="scientific">Succinatimonas hippei (strain DSM 22608 / JCM 16073 / KCTC 15190 / YIT 12066)</name>
    <dbReference type="NCBI Taxonomy" id="762983"/>
    <lineage>
        <taxon>Bacteria</taxon>
        <taxon>Pseudomonadati</taxon>
        <taxon>Pseudomonadota</taxon>
        <taxon>Gammaproteobacteria</taxon>
        <taxon>Aeromonadales</taxon>
        <taxon>Succinivibrionaceae</taxon>
        <taxon>Succinatimonas</taxon>
    </lineage>
</organism>
<proteinExistence type="predicted"/>
<accession>E8LL21</accession>
<dbReference type="HOGENOM" id="CLU_2884266_0_0_6"/>
<evidence type="ECO:0000313" key="1">
    <source>
        <dbReference type="EMBL" id="EFY06783.1"/>
    </source>
</evidence>
<reference evidence="1 2" key="1">
    <citation type="submission" date="2011-01" db="EMBL/GenBank/DDBJ databases">
        <authorList>
            <person name="Weinstock G."/>
            <person name="Sodergren E."/>
            <person name="Clifton S."/>
            <person name="Fulton L."/>
            <person name="Fulton B."/>
            <person name="Courtney L."/>
            <person name="Fronick C."/>
            <person name="Harrison M."/>
            <person name="Strong C."/>
            <person name="Farmer C."/>
            <person name="Delahaunty K."/>
            <person name="Markovic C."/>
            <person name="Hall O."/>
            <person name="Minx P."/>
            <person name="Tomlinson C."/>
            <person name="Mitreva M."/>
            <person name="Hou S."/>
            <person name="Chen J."/>
            <person name="Wollam A."/>
            <person name="Pepin K.H."/>
            <person name="Johnson M."/>
            <person name="Bhonagiri V."/>
            <person name="Zhang X."/>
            <person name="Suruliraj S."/>
            <person name="Warren W."/>
            <person name="Chinwalla A."/>
            <person name="Mardis E.R."/>
            <person name="Wilson R.K."/>
        </authorList>
    </citation>
    <scope>NUCLEOTIDE SEQUENCE [LARGE SCALE GENOMIC DNA]</scope>
    <source>
        <strain evidence="2">DSM 22608 / JCM 16073 / KCTC 15190 / YIT 12066</strain>
    </source>
</reference>